<dbReference type="Proteomes" id="UP001151760">
    <property type="component" value="Unassembled WGS sequence"/>
</dbReference>
<dbReference type="Pfam" id="PF14111">
    <property type="entry name" value="DUF4283"/>
    <property type="match status" value="1"/>
</dbReference>
<evidence type="ECO:0000313" key="3">
    <source>
        <dbReference type="EMBL" id="GJT59819.1"/>
    </source>
</evidence>
<organism evidence="3 4">
    <name type="scientific">Tanacetum coccineum</name>
    <dbReference type="NCBI Taxonomy" id="301880"/>
    <lineage>
        <taxon>Eukaryota</taxon>
        <taxon>Viridiplantae</taxon>
        <taxon>Streptophyta</taxon>
        <taxon>Embryophyta</taxon>
        <taxon>Tracheophyta</taxon>
        <taxon>Spermatophyta</taxon>
        <taxon>Magnoliopsida</taxon>
        <taxon>eudicotyledons</taxon>
        <taxon>Gunneridae</taxon>
        <taxon>Pentapetalae</taxon>
        <taxon>asterids</taxon>
        <taxon>campanulids</taxon>
        <taxon>Asterales</taxon>
        <taxon>Asteraceae</taxon>
        <taxon>Asteroideae</taxon>
        <taxon>Anthemideae</taxon>
        <taxon>Anthemidinae</taxon>
        <taxon>Tanacetum</taxon>
    </lineage>
</organism>
<dbReference type="InterPro" id="IPR025558">
    <property type="entry name" value="DUF4283"/>
</dbReference>
<keyword evidence="3" id="KW-0548">Nucleotidyltransferase</keyword>
<reference evidence="3" key="1">
    <citation type="journal article" date="2022" name="Int. J. Mol. Sci.">
        <title>Draft Genome of Tanacetum Coccineum: Genomic Comparison of Closely Related Tanacetum-Family Plants.</title>
        <authorList>
            <person name="Yamashiro T."/>
            <person name="Shiraishi A."/>
            <person name="Nakayama K."/>
            <person name="Satake H."/>
        </authorList>
    </citation>
    <scope>NUCLEOTIDE SEQUENCE</scope>
</reference>
<dbReference type="PANTHER" id="PTHR31286">
    <property type="entry name" value="GLYCINE-RICH CELL WALL STRUCTURAL PROTEIN 1.8-LIKE"/>
    <property type="match status" value="1"/>
</dbReference>
<evidence type="ECO:0000256" key="1">
    <source>
        <dbReference type="SAM" id="MobiDB-lite"/>
    </source>
</evidence>
<evidence type="ECO:0000259" key="2">
    <source>
        <dbReference type="Pfam" id="PF14111"/>
    </source>
</evidence>
<proteinExistence type="predicted"/>
<protein>
    <submittedName>
        <fullName evidence="3">RNA-directed DNA polymerase, eukaryota, reverse transcriptase zinc-binding domain protein</fullName>
    </submittedName>
</protein>
<feature type="domain" description="DUF4283" evidence="2">
    <location>
        <begin position="130"/>
        <end position="210"/>
    </location>
</feature>
<dbReference type="InterPro" id="IPR040256">
    <property type="entry name" value="At4g02000-like"/>
</dbReference>
<keyword evidence="4" id="KW-1185">Reference proteome</keyword>
<dbReference type="GO" id="GO:0003964">
    <property type="term" value="F:RNA-directed DNA polymerase activity"/>
    <property type="evidence" value="ECO:0007669"/>
    <property type="project" value="UniProtKB-KW"/>
</dbReference>
<feature type="compositionally biased region" description="Basic and acidic residues" evidence="1">
    <location>
        <begin position="311"/>
        <end position="325"/>
    </location>
</feature>
<keyword evidence="3" id="KW-0695">RNA-directed DNA polymerase</keyword>
<reference evidence="3" key="2">
    <citation type="submission" date="2022-01" db="EMBL/GenBank/DDBJ databases">
        <authorList>
            <person name="Yamashiro T."/>
            <person name="Shiraishi A."/>
            <person name="Satake H."/>
            <person name="Nakayama K."/>
        </authorList>
    </citation>
    <scope>NUCLEOTIDE SEQUENCE</scope>
</reference>
<evidence type="ECO:0000313" key="4">
    <source>
        <dbReference type="Proteomes" id="UP001151760"/>
    </source>
</evidence>
<sequence length="343" mass="39617">MKNHHHHHHNNHSSTTTKTTVIILHGTPASEPKNLPNPPQNPIWSELGEGDLAIRINGLNEKNNSDMNIKVSNADNESITSDHVVNRTKSYVNMARKDEISKKLNFRPTVTNDIGTEVVVFDEILVRKGNERWNLTASGYFVGYRMSPYELRYNIRRMWGKFGVRDIIVNNDGTRLFKFRDSNGLNSVAEKGPWMVNGKPLIVQKWNHELGMQMSEHRNPLIMDTTTATMCHNGMGRLDYARVLVEMDGDKEFKKVIELQYKDSENKVKGTKRVNVSYDWKPNACTYCKVFVHKFKGCTIRPKTLEEEEAVKRKEEELHNPKNDNMDNFGVQDKMEEHKLHTI</sequence>
<feature type="region of interest" description="Disordered" evidence="1">
    <location>
        <begin position="311"/>
        <end position="332"/>
    </location>
</feature>
<gene>
    <name evidence="3" type="ORF">Tco_1003352</name>
</gene>
<dbReference type="PANTHER" id="PTHR31286:SF180">
    <property type="entry name" value="OS10G0362600 PROTEIN"/>
    <property type="match status" value="1"/>
</dbReference>
<accession>A0ABQ5F9F6</accession>
<comment type="caution">
    <text evidence="3">The sequence shown here is derived from an EMBL/GenBank/DDBJ whole genome shotgun (WGS) entry which is preliminary data.</text>
</comment>
<name>A0ABQ5F9F6_9ASTR</name>
<keyword evidence="3" id="KW-0808">Transferase</keyword>
<dbReference type="EMBL" id="BQNB010017143">
    <property type="protein sequence ID" value="GJT59819.1"/>
    <property type="molecule type" value="Genomic_DNA"/>
</dbReference>